<evidence type="ECO:0000313" key="3">
    <source>
        <dbReference type="Proteomes" id="UP001295794"/>
    </source>
</evidence>
<reference evidence="2" key="1">
    <citation type="submission" date="2023-11" db="EMBL/GenBank/DDBJ databases">
        <authorList>
            <person name="De Vega J J."/>
            <person name="De Vega J J."/>
        </authorList>
    </citation>
    <scope>NUCLEOTIDE SEQUENCE</scope>
</reference>
<dbReference type="AlphaFoldDB" id="A0AAD2JYP7"/>
<feature type="region of interest" description="Disordered" evidence="1">
    <location>
        <begin position="252"/>
        <end position="283"/>
    </location>
</feature>
<dbReference type="Proteomes" id="UP001295794">
    <property type="component" value="Unassembled WGS sequence"/>
</dbReference>
<protein>
    <submittedName>
        <fullName evidence="2">Uncharacterized protein</fullName>
    </submittedName>
</protein>
<proteinExistence type="predicted"/>
<sequence length="467" mass="50649">MRLLSRLGALRQVPTKTAGSNCSPVPIVRHAPSFGYPPDVWFSAGPSPFMDTITSLLPRFRRSRQKRFSATRPQRVGQQVIQGQPVILEGVLDISKEARDAIAEGKAQNGWHPFEMGIRPDSPTGSSGSSSGSSKAQQLQQEQQEQQQQHSAGQVHRPLSSSPPFDPPEMTSPSLSAKTVMPRDPDGRRFAQSITIPARPDAAPPLPLARDSLIHSLRRQPRYTELNSLSPIRRCRTFPLSVEAEPAVLAPVGRDECSSSSRNSNSAIRGPEKPREASTTGPNESLLPSWAGFAFPMPPKATFTKRWTPTIPPSTSLPVDGMGHVEPLSIVKRESGSTSSSRGTSDSSRSSAVVINELLSSLDDMYAEIRSAASEGRDSFVSIPLDSPLESLPDLDGAETWAATYSLADEPAAFVSRAAPPRSPSAERHSWIALCPHSFVLERAKTVERYRRRGVASRSLPDLACLA</sequence>
<feature type="region of interest" description="Disordered" evidence="1">
    <location>
        <begin position="304"/>
        <end position="323"/>
    </location>
</feature>
<evidence type="ECO:0000256" key="1">
    <source>
        <dbReference type="SAM" id="MobiDB-lite"/>
    </source>
</evidence>
<dbReference type="EMBL" id="CAVNYO010000144">
    <property type="protein sequence ID" value="CAK5269244.1"/>
    <property type="molecule type" value="Genomic_DNA"/>
</dbReference>
<feature type="compositionally biased region" description="Low complexity" evidence="1">
    <location>
        <begin position="125"/>
        <end position="149"/>
    </location>
</feature>
<name>A0AAD2JYP7_9AGAR</name>
<gene>
    <name evidence="2" type="ORF">MYCIT1_LOCUS12835</name>
</gene>
<keyword evidence="3" id="KW-1185">Reference proteome</keyword>
<feature type="region of interest" description="Disordered" evidence="1">
    <location>
        <begin position="106"/>
        <end position="188"/>
    </location>
</feature>
<comment type="caution">
    <text evidence="2">The sequence shown here is derived from an EMBL/GenBank/DDBJ whole genome shotgun (WGS) entry which is preliminary data.</text>
</comment>
<accession>A0AAD2JYP7</accession>
<evidence type="ECO:0000313" key="2">
    <source>
        <dbReference type="EMBL" id="CAK5269244.1"/>
    </source>
</evidence>
<organism evidence="2 3">
    <name type="scientific">Mycena citricolor</name>
    <dbReference type="NCBI Taxonomy" id="2018698"/>
    <lineage>
        <taxon>Eukaryota</taxon>
        <taxon>Fungi</taxon>
        <taxon>Dikarya</taxon>
        <taxon>Basidiomycota</taxon>
        <taxon>Agaricomycotina</taxon>
        <taxon>Agaricomycetes</taxon>
        <taxon>Agaricomycetidae</taxon>
        <taxon>Agaricales</taxon>
        <taxon>Marasmiineae</taxon>
        <taxon>Mycenaceae</taxon>
        <taxon>Mycena</taxon>
    </lineage>
</organism>